<name>A0A1A9GGM8_9ACTN</name>
<proteinExistence type="predicted"/>
<evidence type="ECO:0000313" key="2">
    <source>
        <dbReference type="EMBL" id="ANH36792.1"/>
    </source>
</evidence>
<evidence type="ECO:0000313" key="3">
    <source>
        <dbReference type="Proteomes" id="UP000077868"/>
    </source>
</evidence>
<sequence>MSGKVERGGGCMGDEVRVSEQGVRQLVSAAHEQYLNLSEASGFTCQAGLADTGAFSGFLGVFRSDYEAAYGALTEALDSAMTGTRELSRRMDHALSDILATETRVERDLDRIRTAVTAAEEVTLPTASDAVPGVPTPVGHLNAIADVPWHMEGPQPPSWAGEASTGAPISLVGETTGMINNASDTGAALSTDDDIDDFLEEHDQ</sequence>
<protein>
    <submittedName>
        <fullName evidence="2">Uncharacterized protein</fullName>
    </submittedName>
</protein>
<dbReference type="KEGG" id="ndk:I601_0339"/>
<feature type="region of interest" description="Disordered" evidence="1">
    <location>
        <begin position="182"/>
        <end position="204"/>
    </location>
</feature>
<accession>A0A1A9GGM8</accession>
<dbReference type="EMBL" id="CP015079">
    <property type="protein sequence ID" value="ANH36792.1"/>
    <property type="molecule type" value="Genomic_DNA"/>
</dbReference>
<evidence type="ECO:0000256" key="1">
    <source>
        <dbReference type="SAM" id="MobiDB-lite"/>
    </source>
</evidence>
<reference evidence="2 3" key="1">
    <citation type="submission" date="2016-03" db="EMBL/GenBank/DDBJ databases">
        <title>Complete genome sequence of a soil Actinobacterium, Nocardioides dokdonensis FR1436.</title>
        <authorList>
            <person name="Kwon S.-K."/>
            <person name="Kim K."/>
            <person name="Kim J.F."/>
        </authorList>
    </citation>
    <scope>NUCLEOTIDE SEQUENCE [LARGE SCALE GENOMIC DNA]</scope>
    <source>
        <strain evidence="2 3">FR1436</strain>
    </source>
</reference>
<dbReference type="AlphaFoldDB" id="A0A1A9GGM8"/>
<dbReference type="PATRIC" id="fig|1300347.3.peg.340"/>
<feature type="compositionally biased region" description="Acidic residues" evidence="1">
    <location>
        <begin position="191"/>
        <end position="204"/>
    </location>
</feature>
<gene>
    <name evidence="2" type="ORF">I601_0339</name>
</gene>
<dbReference type="STRING" id="1300347.I601_0339"/>
<keyword evidence="3" id="KW-1185">Reference proteome</keyword>
<dbReference type="Proteomes" id="UP000077868">
    <property type="component" value="Chromosome"/>
</dbReference>
<organism evidence="2 3">
    <name type="scientific">Nocardioides dokdonensis FR1436</name>
    <dbReference type="NCBI Taxonomy" id="1300347"/>
    <lineage>
        <taxon>Bacteria</taxon>
        <taxon>Bacillati</taxon>
        <taxon>Actinomycetota</taxon>
        <taxon>Actinomycetes</taxon>
        <taxon>Propionibacteriales</taxon>
        <taxon>Nocardioidaceae</taxon>
        <taxon>Nocardioides</taxon>
    </lineage>
</organism>